<accession>A0A433XCB5</accession>
<dbReference type="EMBL" id="RZNX01000003">
    <property type="protein sequence ID" value="RUT31779.1"/>
    <property type="molecule type" value="Genomic_DNA"/>
</dbReference>
<protein>
    <submittedName>
        <fullName evidence="1">Uncharacterized protein</fullName>
    </submittedName>
</protein>
<keyword evidence="2" id="KW-1185">Reference proteome</keyword>
<dbReference type="AlphaFoldDB" id="A0A433XCB5"/>
<reference evidence="1 2" key="1">
    <citation type="submission" date="2018-12" db="EMBL/GenBank/DDBJ databases">
        <authorList>
            <person name="Sun L."/>
            <person name="Chen Z."/>
        </authorList>
    </citation>
    <scope>NUCLEOTIDE SEQUENCE [LARGE SCALE GENOMIC DNA]</scope>
    <source>
        <strain evidence="1 2">3-5-3</strain>
    </source>
</reference>
<gene>
    <name evidence="1" type="ORF">EJP77_10355</name>
</gene>
<sequence>MQQTHEEAMEYLRTAAVSERNLKFRQAVNALDYRHITAEDANVLRDIYFKLKDMALRNQILGCFMHLSNPELGLGPFFQDAYKKERYLDMKLKAVRGLANYATEPEIERTMKHFTKLLMKRPEHTPYNYQEYEFLRSACGLPYLIKKYGYACFEQAFMQEEQQYNDMPDAFKGHHTYDEVGNFIVLRSAEEVQKMLNKFFAAKRSNNESI</sequence>
<dbReference type="Proteomes" id="UP000272464">
    <property type="component" value="Unassembled WGS sequence"/>
</dbReference>
<name>A0A433XCB5_9BACL</name>
<evidence type="ECO:0000313" key="1">
    <source>
        <dbReference type="EMBL" id="RUT31779.1"/>
    </source>
</evidence>
<evidence type="ECO:0000313" key="2">
    <source>
        <dbReference type="Proteomes" id="UP000272464"/>
    </source>
</evidence>
<dbReference type="OrthoDB" id="1366335at2"/>
<dbReference type="RefSeq" id="WP_127199159.1">
    <property type="nucleotide sequence ID" value="NZ_RZNX01000003.1"/>
</dbReference>
<organism evidence="1 2">
    <name type="scientific">Paenibacillus zeisoli</name>
    <dbReference type="NCBI Taxonomy" id="2496267"/>
    <lineage>
        <taxon>Bacteria</taxon>
        <taxon>Bacillati</taxon>
        <taxon>Bacillota</taxon>
        <taxon>Bacilli</taxon>
        <taxon>Bacillales</taxon>
        <taxon>Paenibacillaceae</taxon>
        <taxon>Paenibacillus</taxon>
    </lineage>
</organism>
<proteinExistence type="predicted"/>
<comment type="caution">
    <text evidence="1">The sequence shown here is derived from an EMBL/GenBank/DDBJ whole genome shotgun (WGS) entry which is preliminary data.</text>
</comment>